<reference evidence="3" key="3">
    <citation type="submission" date="2015-06" db="UniProtKB">
        <authorList>
            <consortium name="EnsemblMetazoa"/>
        </authorList>
    </citation>
    <scope>IDENTIFICATION</scope>
</reference>
<feature type="transmembrane region" description="Helical" evidence="1">
    <location>
        <begin position="51"/>
        <end position="74"/>
    </location>
</feature>
<organism evidence="3 4">
    <name type="scientific">Helobdella robusta</name>
    <name type="common">Californian leech</name>
    <dbReference type="NCBI Taxonomy" id="6412"/>
    <lineage>
        <taxon>Eukaryota</taxon>
        <taxon>Metazoa</taxon>
        <taxon>Spiralia</taxon>
        <taxon>Lophotrochozoa</taxon>
        <taxon>Annelida</taxon>
        <taxon>Clitellata</taxon>
        <taxon>Hirudinea</taxon>
        <taxon>Rhynchobdellida</taxon>
        <taxon>Glossiphoniidae</taxon>
        <taxon>Helobdella</taxon>
    </lineage>
</organism>
<dbReference type="Proteomes" id="UP000015101">
    <property type="component" value="Unassembled WGS sequence"/>
</dbReference>
<gene>
    <name evidence="3" type="primary">20207453</name>
    <name evidence="2" type="ORF">HELRODRAFT_179783</name>
</gene>
<keyword evidence="1" id="KW-1133">Transmembrane helix</keyword>
<dbReference type="EnsemblMetazoa" id="HelroT179783">
    <property type="protein sequence ID" value="HelroP179783"/>
    <property type="gene ID" value="HelroG179783"/>
</dbReference>
<reference evidence="2 4" key="2">
    <citation type="journal article" date="2013" name="Nature">
        <title>Insights into bilaterian evolution from three spiralian genomes.</title>
        <authorList>
            <person name="Simakov O."/>
            <person name="Marletaz F."/>
            <person name="Cho S.J."/>
            <person name="Edsinger-Gonzales E."/>
            <person name="Havlak P."/>
            <person name="Hellsten U."/>
            <person name="Kuo D.H."/>
            <person name="Larsson T."/>
            <person name="Lv J."/>
            <person name="Arendt D."/>
            <person name="Savage R."/>
            <person name="Osoegawa K."/>
            <person name="de Jong P."/>
            <person name="Grimwood J."/>
            <person name="Chapman J.A."/>
            <person name="Shapiro H."/>
            <person name="Aerts A."/>
            <person name="Otillar R.P."/>
            <person name="Terry A.Y."/>
            <person name="Boore J.L."/>
            <person name="Grigoriev I.V."/>
            <person name="Lindberg D.R."/>
            <person name="Seaver E.C."/>
            <person name="Weisblat D.A."/>
            <person name="Putnam N.H."/>
            <person name="Rokhsar D.S."/>
        </authorList>
    </citation>
    <scope>NUCLEOTIDE SEQUENCE</scope>
</reference>
<dbReference type="EMBL" id="AMQM01006990">
    <property type="status" value="NOT_ANNOTATED_CDS"/>
    <property type="molecule type" value="Genomic_DNA"/>
</dbReference>
<dbReference type="KEGG" id="hro:HELRODRAFT_179783"/>
<dbReference type="GeneID" id="20207453"/>
<evidence type="ECO:0000313" key="3">
    <source>
        <dbReference type="EnsemblMetazoa" id="HelroP179783"/>
    </source>
</evidence>
<feature type="transmembrane region" description="Helical" evidence="1">
    <location>
        <begin position="80"/>
        <end position="102"/>
    </location>
</feature>
<feature type="transmembrane region" description="Helical" evidence="1">
    <location>
        <begin position="12"/>
        <end position="39"/>
    </location>
</feature>
<dbReference type="RefSeq" id="XP_009026822.1">
    <property type="nucleotide sequence ID" value="XM_009028574.1"/>
</dbReference>
<dbReference type="AlphaFoldDB" id="T1FF54"/>
<dbReference type="HOGENOM" id="CLU_2199787_0_0_1"/>
<proteinExistence type="predicted"/>
<evidence type="ECO:0000313" key="2">
    <source>
        <dbReference type="EMBL" id="ESN95183.1"/>
    </source>
</evidence>
<dbReference type="CTD" id="20207453"/>
<keyword evidence="1" id="KW-0472">Membrane</keyword>
<evidence type="ECO:0008006" key="5">
    <source>
        <dbReference type="Google" id="ProtNLM"/>
    </source>
</evidence>
<evidence type="ECO:0000256" key="1">
    <source>
        <dbReference type="SAM" id="Phobius"/>
    </source>
</evidence>
<dbReference type="InParanoid" id="T1FF54"/>
<reference evidence="4" key="1">
    <citation type="submission" date="2012-12" db="EMBL/GenBank/DDBJ databases">
        <authorList>
            <person name="Hellsten U."/>
            <person name="Grimwood J."/>
            <person name="Chapman J.A."/>
            <person name="Shapiro H."/>
            <person name="Aerts A."/>
            <person name="Otillar R.P."/>
            <person name="Terry A.Y."/>
            <person name="Boore J.L."/>
            <person name="Simakov O."/>
            <person name="Marletaz F."/>
            <person name="Cho S.-J."/>
            <person name="Edsinger-Gonzales E."/>
            <person name="Havlak P."/>
            <person name="Kuo D.-H."/>
            <person name="Larsson T."/>
            <person name="Lv J."/>
            <person name="Arendt D."/>
            <person name="Savage R."/>
            <person name="Osoegawa K."/>
            <person name="de Jong P."/>
            <person name="Lindberg D.R."/>
            <person name="Seaver E.C."/>
            <person name="Weisblat D.A."/>
            <person name="Putnam N.H."/>
            <person name="Grigoriev I.V."/>
            <person name="Rokhsar D.S."/>
        </authorList>
    </citation>
    <scope>NUCLEOTIDE SEQUENCE</scope>
</reference>
<dbReference type="EMBL" id="KB097542">
    <property type="protein sequence ID" value="ESN95183.1"/>
    <property type="molecule type" value="Genomic_DNA"/>
</dbReference>
<accession>T1FF54</accession>
<sequence length="108" mass="12090">MYLIYPNFPASLSAIQGIMIAAFVIYIIMLLIMITHMYIVIDSYQPIPVMFVYIIASFFTAILLTAALITYGVVVKRNFSFSYGLVVIGAFLAFLSGGMSILHMKILY</sequence>
<name>T1FF54_HELRO</name>
<keyword evidence="4" id="KW-1185">Reference proteome</keyword>
<keyword evidence="1" id="KW-0812">Transmembrane</keyword>
<evidence type="ECO:0000313" key="4">
    <source>
        <dbReference type="Proteomes" id="UP000015101"/>
    </source>
</evidence>
<protein>
    <recommendedName>
        <fullName evidence="5">MARVEL domain-containing protein</fullName>
    </recommendedName>
</protein>